<dbReference type="AlphaFoldDB" id="A0A816PZU7"/>
<dbReference type="Proteomes" id="UP001295469">
    <property type="component" value="Chromosome C06"/>
</dbReference>
<name>A0A816PZU7_BRANA</name>
<gene>
    <name evidence="1" type="ORF">DARMORV10_C06P00040.1</name>
</gene>
<evidence type="ECO:0000313" key="1">
    <source>
        <dbReference type="EMBL" id="CAF2053569.1"/>
    </source>
</evidence>
<dbReference type="EMBL" id="HG994370">
    <property type="protein sequence ID" value="CAF2053569.1"/>
    <property type="molecule type" value="Genomic_DNA"/>
</dbReference>
<accession>A0A816PZU7</accession>
<organism evidence="1">
    <name type="scientific">Brassica napus</name>
    <name type="common">Rape</name>
    <dbReference type="NCBI Taxonomy" id="3708"/>
    <lineage>
        <taxon>Eukaryota</taxon>
        <taxon>Viridiplantae</taxon>
        <taxon>Streptophyta</taxon>
        <taxon>Embryophyta</taxon>
        <taxon>Tracheophyta</taxon>
        <taxon>Spermatophyta</taxon>
        <taxon>Magnoliopsida</taxon>
        <taxon>eudicotyledons</taxon>
        <taxon>Gunneridae</taxon>
        <taxon>Pentapetalae</taxon>
        <taxon>rosids</taxon>
        <taxon>malvids</taxon>
        <taxon>Brassicales</taxon>
        <taxon>Brassicaceae</taxon>
        <taxon>Brassiceae</taxon>
        <taxon>Brassica</taxon>
    </lineage>
</organism>
<sequence length="64" mass="7603">MFTLILVNCYLNVWRPLSNSISCPKNFFDVSGHFFLGTVISSLKYYCPLQKNRKRHDFVFRKLV</sequence>
<reference evidence="1" key="1">
    <citation type="submission" date="2021-01" db="EMBL/GenBank/DDBJ databases">
        <authorList>
            <consortium name="Genoscope - CEA"/>
            <person name="William W."/>
        </authorList>
    </citation>
    <scope>NUCLEOTIDE SEQUENCE</scope>
</reference>
<protein>
    <submittedName>
        <fullName evidence="1">(rape) hypothetical protein</fullName>
    </submittedName>
</protein>
<proteinExistence type="predicted"/>